<feature type="domain" description="Glycosyltransferase 2-like" evidence="1">
    <location>
        <begin position="6"/>
        <end position="110"/>
    </location>
</feature>
<dbReference type="CDD" id="cd00761">
    <property type="entry name" value="Glyco_tranf_GTA_type"/>
    <property type="match status" value="1"/>
</dbReference>
<dbReference type="Pfam" id="PF00535">
    <property type="entry name" value="Glycos_transf_2"/>
    <property type="match status" value="1"/>
</dbReference>
<dbReference type="EMBL" id="ARXU01000002">
    <property type="protein sequence ID" value="KGD62470.1"/>
    <property type="molecule type" value="Genomic_DNA"/>
</dbReference>
<evidence type="ECO:0000313" key="3">
    <source>
        <dbReference type="Proteomes" id="UP000029443"/>
    </source>
</evidence>
<dbReference type="RefSeq" id="WP_035245225.1">
    <property type="nucleotide sequence ID" value="NZ_ARXU01000002.1"/>
</dbReference>
<proteinExistence type="predicted"/>
<sequence>MNQGFSVVIPVFNYGHCVERAVRSVLDQSYPALEVIVVNDGSTDDTDIVMRGLVALGDQRLRYISQTNQGLSAVRNRGLQESRYPWLVFLDADDEMCPGALEAYQACATACPSARLLIGGHVSATTDRQTSIAPLEASAERKLNFANYLNKKLTISNGACAMHRSLFESVSYDPALRHTEDLPVFAHILANYDVACFSTPVAMIHKHAGSMRHDVDAALKVGLSLEAKIFDDNGLPQWAEALRKPYRARRLISLIKLCERAGRYQDVGRLYRELFWVSPLQALSPRYLRRFLRSLWLS</sequence>
<dbReference type="Proteomes" id="UP000029443">
    <property type="component" value="Unassembled WGS sequence"/>
</dbReference>
<protein>
    <submittedName>
        <fullName evidence="2">Glycosyltransferase</fullName>
    </submittedName>
</protein>
<keyword evidence="3" id="KW-1185">Reference proteome</keyword>
<dbReference type="SUPFAM" id="SSF53448">
    <property type="entry name" value="Nucleotide-diphospho-sugar transferases"/>
    <property type="match status" value="1"/>
</dbReference>
<dbReference type="PANTHER" id="PTHR43685:SF11">
    <property type="entry name" value="GLYCOSYLTRANSFERASE TAGX-RELATED"/>
    <property type="match status" value="1"/>
</dbReference>
<organism evidence="2 3">
    <name type="scientific">Alcanivorax jadensis T9</name>
    <dbReference type="NCBI Taxonomy" id="1177181"/>
    <lineage>
        <taxon>Bacteria</taxon>
        <taxon>Pseudomonadati</taxon>
        <taxon>Pseudomonadota</taxon>
        <taxon>Gammaproteobacteria</taxon>
        <taxon>Oceanospirillales</taxon>
        <taxon>Alcanivoracaceae</taxon>
        <taxon>Alcanivorax</taxon>
    </lineage>
</organism>
<evidence type="ECO:0000259" key="1">
    <source>
        <dbReference type="Pfam" id="PF00535"/>
    </source>
</evidence>
<dbReference type="PANTHER" id="PTHR43685">
    <property type="entry name" value="GLYCOSYLTRANSFERASE"/>
    <property type="match status" value="1"/>
</dbReference>
<dbReference type="InterPro" id="IPR050834">
    <property type="entry name" value="Glycosyltransf_2"/>
</dbReference>
<gene>
    <name evidence="2" type="ORF">T9A_00761</name>
</gene>
<comment type="caution">
    <text evidence="2">The sequence shown here is derived from an EMBL/GenBank/DDBJ whole genome shotgun (WGS) entry which is preliminary data.</text>
</comment>
<name>A0ABR4WG81_9GAMM</name>
<dbReference type="InterPro" id="IPR029044">
    <property type="entry name" value="Nucleotide-diphossugar_trans"/>
</dbReference>
<reference evidence="2 3" key="1">
    <citation type="submission" date="2012-09" db="EMBL/GenBank/DDBJ databases">
        <title>Genome Sequence of alkane-degrading Bacterium Alcanivorax jadensis T9.</title>
        <authorList>
            <person name="Lai Q."/>
            <person name="Shao Z."/>
        </authorList>
    </citation>
    <scope>NUCLEOTIDE SEQUENCE [LARGE SCALE GENOMIC DNA]</scope>
    <source>
        <strain evidence="2 3">T9</strain>
    </source>
</reference>
<evidence type="ECO:0000313" key="2">
    <source>
        <dbReference type="EMBL" id="KGD62470.1"/>
    </source>
</evidence>
<dbReference type="InterPro" id="IPR001173">
    <property type="entry name" value="Glyco_trans_2-like"/>
</dbReference>
<accession>A0ABR4WG81</accession>
<dbReference type="Gene3D" id="3.90.550.10">
    <property type="entry name" value="Spore Coat Polysaccharide Biosynthesis Protein SpsA, Chain A"/>
    <property type="match status" value="1"/>
</dbReference>